<evidence type="ECO:0000313" key="1">
    <source>
        <dbReference type="EMBL" id="MBM6754441.1"/>
    </source>
</evidence>
<sequence length="141" mass="16480">MEDKEYTYLHELPKELDDIIHIAAPKTQSKMQGHGKFESKERFTVFQNRKGHHRKNNLTYLLKCNNGIMIRIDINGKVHEHVPTPHVHIFDKSHNEGSKAIPLSDLKNYPYLKNDIEKSLKAFLTYNNFEIKGLQVSRNLV</sequence>
<name>A0ABS2EQ29_9LACO</name>
<dbReference type="RefSeq" id="WP_204776739.1">
    <property type="nucleotide sequence ID" value="NZ_JACJJQ010000029.1"/>
</dbReference>
<gene>
    <name evidence="1" type="ORF">H5993_06695</name>
</gene>
<dbReference type="InterPro" id="IPR053916">
    <property type="entry name" value="DUF6978"/>
</dbReference>
<dbReference type="EMBL" id="JACJJQ010000029">
    <property type="protein sequence ID" value="MBM6754441.1"/>
    <property type="molecule type" value="Genomic_DNA"/>
</dbReference>
<proteinExistence type="predicted"/>
<protein>
    <submittedName>
        <fullName evidence="1">Uncharacterized protein</fullName>
    </submittedName>
</protein>
<dbReference type="Proteomes" id="UP000776629">
    <property type="component" value="Unassembled WGS sequence"/>
</dbReference>
<dbReference type="Pfam" id="PF22398">
    <property type="entry name" value="DUF6978"/>
    <property type="match status" value="1"/>
</dbReference>
<comment type="caution">
    <text evidence="1">The sequence shown here is derived from an EMBL/GenBank/DDBJ whole genome shotgun (WGS) entry which is preliminary data.</text>
</comment>
<accession>A0ABS2EQ29</accession>
<evidence type="ECO:0000313" key="2">
    <source>
        <dbReference type="Proteomes" id="UP000776629"/>
    </source>
</evidence>
<reference evidence="1 2" key="1">
    <citation type="journal article" date="2021" name="Sci. Rep.">
        <title>The distribution of antibiotic resistance genes in chicken gut microbiota commensals.</title>
        <authorList>
            <person name="Juricova H."/>
            <person name="Matiasovicova J."/>
            <person name="Kubasova T."/>
            <person name="Cejkova D."/>
            <person name="Rychlik I."/>
        </authorList>
    </citation>
    <scope>NUCLEOTIDE SEQUENCE [LARGE SCALE GENOMIC DNA]</scope>
    <source>
        <strain evidence="1 2">An810</strain>
    </source>
</reference>
<organism evidence="1 2">
    <name type="scientific">Limosilactobacillus alvi</name>
    <dbReference type="NCBI Taxonomy" id="990412"/>
    <lineage>
        <taxon>Bacteria</taxon>
        <taxon>Bacillati</taxon>
        <taxon>Bacillota</taxon>
        <taxon>Bacilli</taxon>
        <taxon>Lactobacillales</taxon>
        <taxon>Lactobacillaceae</taxon>
        <taxon>Limosilactobacillus</taxon>
    </lineage>
</organism>
<keyword evidence="2" id="KW-1185">Reference proteome</keyword>